<dbReference type="Pfam" id="PF13177">
    <property type="entry name" value="DNA_pol3_delta2"/>
    <property type="match status" value="1"/>
</dbReference>
<comment type="caution">
    <text evidence="1">The sequence shown here is derived from an EMBL/GenBank/DDBJ whole genome shotgun (WGS) entry which is preliminary data.</text>
</comment>
<gene>
    <name evidence="1" type="ORF">A3G33_08975</name>
</gene>
<proteinExistence type="predicted"/>
<dbReference type="InterPro" id="IPR027417">
    <property type="entry name" value="P-loop_NTPase"/>
</dbReference>
<sequence length="322" mass="37189">MLSRDLIDREIYGRLTEQIRKSKCATTYLFTGEEEEKKKALARAFAKALNCENQSFDLECTCDICRRIDDGNFSDVTWYGLDEEINSLKIGQIREFIHQLGLKPVEGKTKVFIFNQAELLTPDAQNALLKSLEEPPPGNVIILLVPHARNLFDTIISRAVEVKVLPFKDEELSQILIDEGIAPSEADYLARISRGNLKYARKAHDQEWFEERKQWVSHLSRDPISFLDQFTSSKRDQALEVYDFLIEWSRDLLVTHASGGRSILIYAEQLYPFEQLVSQKDFDSLFELFENLTMLRKSIDENGNVKLTLTQTQVVLERFLKT</sequence>
<dbReference type="AlphaFoldDB" id="A0A1G1L0U9"/>
<organism evidence="1 2">
    <name type="scientific">Candidatus Danuiimicrobium aquiferis</name>
    <dbReference type="NCBI Taxonomy" id="1801832"/>
    <lineage>
        <taxon>Bacteria</taxon>
        <taxon>Pseudomonadati</taxon>
        <taxon>Candidatus Omnitrophota</taxon>
        <taxon>Candidatus Danuiimicrobium</taxon>
    </lineage>
</organism>
<dbReference type="PANTHER" id="PTHR11669">
    <property type="entry name" value="REPLICATION FACTOR C / DNA POLYMERASE III GAMMA-TAU SUBUNIT"/>
    <property type="match status" value="1"/>
</dbReference>
<dbReference type="Proteomes" id="UP000178187">
    <property type="component" value="Unassembled WGS sequence"/>
</dbReference>
<name>A0A1G1L0U9_9BACT</name>
<dbReference type="InterPro" id="IPR050238">
    <property type="entry name" value="DNA_Rep/Repair_Clamp_Loader"/>
</dbReference>
<dbReference type="EMBL" id="MHFR01000032">
    <property type="protein sequence ID" value="OGW98509.1"/>
    <property type="molecule type" value="Genomic_DNA"/>
</dbReference>
<dbReference type="Gene3D" id="3.40.50.300">
    <property type="entry name" value="P-loop containing nucleotide triphosphate hydrolases"/>
    <property type="match status" value="1"/>
</dbReference>
<protein>
    <recommendedName>
        <fullName evidence="3">DNA polymerase III subunit delta</fullName>
    </recommendedName>
</protein>
<accession>A0A1G1L0U9</accession>
<evidence type="ECO:0000313" key="2">
    <source>
        <dbReference type="Proteomes" id="UP000178187"/>
    </source>
</evidence>
<dbReference type="SUPFAM" id="SSF52540">
    <property type="entry name" value="P-loop containing nucleoside triphosphate hydrolases"/>
    <property type="match status" value="1"/>
</dbReference>
<dbReference type="GO" id="GO:0006261">
    <property type="term" value="P:DNA-templated DNA replication"/>
    <property type="evidence" value="ECO:0007669"/>
    <property type="project" value="TreeGrafter"/>
</dbReference>
<reference evidence="1 2" key="1">
    <citation type="journal article" date="2016" name="Nat. Commun.">
        <title>Thousands of microbial genomes shed light on interconnected biogeochemical processes in an aquifer system.</title>
        <authorList>
            <person name="Anantharaman K."/>
            <person name="Brown C.T."/>
            <person name="Hug L.A."/>
            <person name="Sharon I."/>
            <person name="Castelle C.J."/>
            <person name="Probst A.J."/>
            <person name="Thomas B.C."/>
            <person name="Singh A."/>
            <person name="Wilkins M.J."/>
            <person name="Karaoz U."/>
            <person name="Brodie E.L."/>
            <person name="Williams K.H."/>
            <person name="Hubbard S.S."/>
            <person name="Banfield J.F."/>
        </authorList>
    </citation>
    <scope>NUCLEOTIDE SEQUENCE [LARGE SCALE GENOMIC DNA]</scope>
</reference>
<dbReference type="PANTHER" id="PTHR11669:SF8">
    <property type="entry name" value="DNA POLYMERASE III SUBUNIT DELTA"/>
    <property type="match status" value="1"/>
</dbReference>
<evidence type="ECO:0000313" key="1">
    <source>
        <dbReference type="EMBL" id="OGW98509.1"/>
    </source>
</evidence>
<evidence type="ECO:0008006" key="3">
    <source>
        <dbReference type="Google" id="ProtNLM"/>
    </source>
</evidence>